<organism evidence="10 11">
    <name type="scientific">Crassostrea virginica</name>
    <name type="common">Eastern oyster</name>
    <dbReference type="NCBI Taxonomy" id="6565"/>
    <lineage>
        <taxon>Eukaryota</taxon>
        <taxon>Metazoa</taxon>
        <taxon>Spiralia</taxon>
        <taxon>Lophotrochozoa</taxon>
        <taxon>Mollusca</taxon>
        <taxon>Bivalvia</taxon>
        <taxon>Autobranchia</taxon>
        <taxon>Pteriomorphia</taxon>
        <taxon>Ostreida</taxon>
        <taxon>Ostreoidea</taxon>
        <taxon>Ostreidae</taxon>
        <taxon>Crassostrea</taxon>
    </lineage>
</organism>
<dbReference type="GO" id="GO:0045944">
    <property type="term" value="P:positive regulation of transcription by RNA polymerase II"/>
    <property type="evidence" value="ECO:0007669"/>
    <property type="project" value="TreeGrafter"/>
</dbReference>
<dbReference type="InterPro" id="IPR050359">
    <property type="entry name" value="bHLH_transcription_factors"/>
</dbReference>
<dbReference type="OrthoDB" id="6161578at2759"/>
<dbReference type="GO" id="GO:0046983">
    <property type="term" value="F:protein dimerization activity"/>
    <property type="evidence" value="ECO:0007669"/>
    <property type="project" value="InterPro"/>
</dbReference>
<comment type="subcellular location">
    <subcellularLocation>
        <location evidence="1">Nucleus</location>
    </subcellularLocation>
</comment>
<feature type="region of interest" description="Disordered" evidence="8">
    <location>
        <begin position="49"/>
        <end position="84"/>
    </location>
</feature>
<sequence>MMQELMKLDSCEVPHSLIGEEDGDPPPRPSQPYTLMFSVQDYNRLSVDDVETGSYGTPKSYVLSDSDTPLSTPDTPLTPYQRRQRPNHFLFPGDSGFNPSHIFPADGDKVSLKNSCSSKSKRRTSVAPSKDILKRRRVAANARERRRMESLNVAFDRLRAVIPSAGEDQKLSKYETLQMAQSYIGALQELLDKD</sequence>
<dbReference type="InterPro" id="IPR036638">
    <property type="entry name" value="HLH_DNA-bd_sf"/>
</dbReference>
<evidence type="ECO:0000313" key="10">
    <source>
        <dbReference type="Proteomes" id="UP000694844"/>
    </source>
</evidence>
<evidence type="ECO:0000256" key="2">
    <source>
        <dbReference type="ARBA" id="ARBA00022473"/>
    </source>
</evidence>
<dbReference type="Proteomes" id="UP000694844">
    <property type="component" value="Chromosome 2"/>
</dbReference>
<feature type="compositionally biased region" description="Basic and acidic residues" evidence="8">
    <location>
        <begin position="1"/>
        <end position="12"/>
    </location>
</feature>
<dbReference type="SMART" id="SM00353">
    <property type="entry name" value="HLH"/>
    <property type="match status" value="1"/>
</dbReference>
<dbReference type="GeneID" id="111119796"/>
<dbReference type="AlphaFoldDB" id="A0A8B8CJI7"/>
<dbReference type="GO" id="GO:0007423">
    <property type="term" value="P:sensory organ development"/>
    <property type="evidence" value="ECO:0007669"/>
    <property type="project" value="TreeGrafter"/>
</dbReference>
<feature type="domain" description="BHLH" evidence="9">
    <location>
        <begin position="135"/>
        <end position="187"/>
    </location>
</feature>
<dbReference type="RefSeq" id="XP_022316003.1">
    <property type="nucleotide sequence ID" value="XM_022460295.1"/>
</dbReference>
<protein>
    <submittedName>
        <fullName evidence="11">Protein atonal-like</fullName>
    </submittedName>
</protein>
<keyword evidence="7" id="KW-0539">Nucleus</keyword>
<evidence type="ECO:0000256" key="4">
    <source>
        <dbReference type="ARBA" id="ARBA00022902"/>
    </source>
</evidence>
<dbReference type="Pfam" id="PF00010">
    <property type="entry name" value="HLH"/>
    <property type="match status" value="1"/>
</dbReference>
<keyword evidence="10" id="KW-1185">Reference proteome</keyword>
<reference evidence="11" key="1">
    <citation type="submission" date="2025-08" db="UniProtKB">
        <authorList>
            <consortium name="RefSeq"/>
        </authorList>
    </citation>
    <scope>IDENTIFICATION</scope>
    <source>
        <tissue evidence="11">Whole sample</tissue>
    </source>
</reference>
<dbReference type="GO" id="GO:0000981">
    <property type="term" value="F:DNA-binding transcription factor activity, RNA polymerase II-specific"/>
    <property type="evidence" value="ECO:0007669"/>
    <property type="project" value="TreeGrafter"/>
</dbReference>
<dbReference type="Gene3D" id="4.10.280.10">
    <property type="entry name" value="Helix-loop-helix DNA-binding domain"/>
    <property type="match status" value="1"/>
</dbReference>
<dbReference type="KEGG" id="cvn:111119796"/>
<dbReference type="GO" id="GO:0061564">
    <property type="term" value="P:axon development"/>
    <property type="evidence" value="ECO:0007669"/>
    <property type="project" value="TreeGrafter"/>
</dbReference>
<dbReference type="SUPFAM" id="SSF47459">
    <property type="entry name" value="HLH, helix-loop-helix DNA-binding domain"/>
    <property type="match status" value="1"/>
</dbReference>
<dbReference type="GO" id="GO:0005634">
    <property type="term" value="C:nucleus"/>
    <property type="evidence" value="ECO:0007669"/>
    <property type="project" value="UniProtKB-SubCell"/>
</dbReference>
<dbReference type="InterPro" id="IPR011598">
    <property type="entry name" value="bHLH_dom"/>
</dbReference>
<feature type="compositionally biased region" description="Low complexity" evidence="8">
    <location>
        <begin position="63"/>
        <end position="79"/>
    </location>
</feature>
<gene>
    <name evidence="11" type="primary">LOC111119796</name>
</gene>
<accession>A0A8B8CJI7</accession>
<keyword evidence="5" id="KW-0805">Transcription regulation</keyword>
<dbReference type="PANTHER" id="PTHR19290:SF162">
    <property type="entry name" value="TRANSCRIPTION FACTOR ATOH7"/>
    <property type="match status" value="1"/>
</dbReference>
<keyword evidence="3" id="KW-0221">Differentiation</keyword>
<dbReference type="PROSITE" id="PS50888">
    <property type="entry name" value="BHLH"/>
    <property type="match status" value="1"/>
</dbReference>
<dbReference type="PANTHER" id="PTHR19290">
    <property type="entry name" value="BASIC HELIX-LOOP-HELIX PROTEIN NEUROGENIN-RELATED"/>
    <property type="match status" value="1"/>
</dbReference>
<evidence type="ECO:0000259" key="9">
    <source>
        <dbReference type="PROSITE" id="PS50888"/>
    </source>
</evidence>
<dbReference type="FunFam" id="4.10.280.10:FF:000025">
    <property type="entry name" value="protein atonal homolog 7"/>
    <property type="match status" value="1"/>
</dbReference>
<feature type="region of interest" description="Disordered" evidence="8">
    <location>
        <begin position="1"/>
        <end position="34"/>
    </location>
</feature>
<dbReference type="GO" id="GO:0070888">
    <property type="term" value="F:E-box binding"/>
    <property type="evidence" value="ECO:0007669"/>
    <property type="project" value="TreeGrafter"/>
</dbReference>
<keyword evidence="6" id="KW-0804">Transcription</keyword>
<evidence type="ECO:0000313" key="11">
    <source>
        <dbReference type="RefSeq" id="XP_022316003.1"/>
    </source>
</evidence>
<evidence type="ECO:0000256" key="6">
    <source>
        <dbReference type="ARBA" id="ARBA00023163"/>
    </source>
</evidence>
<evidence type="ECO:0000256" key="7">
    <source>
        <dbReference type="ARBA" id="ARBA00023242"/>
    </source>
</evidence>
<proteinExistence type="predicted"/>
<name>A0A8B8CJI7_CRAVI</name>
<keyword evidence="2" id="KW-0217">Developmental protein</keyword>
<evidence type="ECO:0000256" key="1">
    <source>
        <dbReference type="ARBA" id="ARBA00004123"/>
    </source>
</evidence>
<keyword evidence="4" id="KW-0524">Neurogenesis</keyword>
<dbReference type="CDD" id="cd19715">
    <property type="entry name" value="bHLH_TS_amos_like"/>
    <property type="match status" value="1"/>
</dbReference>
<evidence type="ECO:0000256" key="8">
    <source>
        <dbReference type="SAM" id="MobiDB-lite"/>
    </source>
</evidence>
<evidence type="ECO:0000256" key="3">
    <source>
        <dbReference type="ARBA" id="ARBA00022782"/>
    </source>
</evidence>
<evidence type="ECO:0000256" key="5">
    <source>
        <dbReference type="ARBA" id="ARBA00023015"/>
    </source>
</evidence>